<dbReference type="EMBL" id="CM001484">
    <property type="protein sequence ID" value="EIE99727.1"/>
    <property type="molecule type" value="Genomic_DNA"/>
</dbReference>
<evidence type="ECO:0000313" key="2">
    <source>
        <dbReference type="Proteomes" id="UP000005087"/>
    </source>
</evidence>
<organism evidence="1 2">
    <name type="scientific">Saccharomonospora glauca K62</name>
    <dbReference type="NCBI Taxonomy" id="928724"/>
    <lineage>
        <taxon>Bacteria</taxon>
        <taxon>Bacillati</taxon>
        <taxon>Actinomycetota</taxon>
        <taxon>Actinomycetes</taxon>
        <taxon>Pseudonocardiales</taxon>
        <taxon>Pseudonocardiaceae</taxon>
        <taxon>Saccharomonospora</taxon>
    </lineage>
</organism>
<accession>I1D453</accession>
<dbReference type="InterPro" id="IPR009351">
    <property type="entry name" value="AlkZ-like"/>
</dbReference>
<dbReference type="AlphaFoldDB" id="I1D453"/>
<keyword evidence="2" id="KW-1185">Reference proteome</keyword>
<dbReference type="PANTHER" id="PTHR30528:SF0">
    <property type="entry name" value="CYTOPLASMIC PROTEIN"/>
    <property type="match status" value="1"/>
</dbReference>
<evidence type="ECO:0008006" key="3">
    <source>
        <dbReference type="Google" id="ProtNLM"/>
    </source>
</evidence>
<dbReference type="Proteomes" id="UP000005087">
    <property type="component" value="Chromosome"/>
</dbReference>
<reference evidence="1 2" key="1">
    <citation type="submission" date="2011-09" db="EMBL/GenBank/DDBJ databases">
        <authorList>
            <consortium name="US DOE Joint Genome Institute (JGI-PGF)"/>
            <person name="Lucas S."/>
            <person name="Han J."/>
            <person name="Lapidus A."/>
            <person name="Cheng J.-F."/>
            <person name="Goodwin L."/>
            <person name="Pitluck S."/>
            <person name="Peters L."/>
            <person name="Land M.L."/>
            <person name="Hauser L."/>
            <person name="Brambilla E."/>
            <person name="Klenk H.-P."/>
            <person name="Woyke T.J."/>
        </authorList>
    </citation>
    <scope>NUCLEOTIDE SEQUENCE [LARGE SCALE GENOMIC DNA]</scope>
    <source>
        <strain evidence="1 2">K62</strain>
    </source>
</reference>
<reference evidence="2" key="2">
    <citation type="submission" date="2012-01" db="EMBL/GenBank/DDBJ databases">
        <title>Noncontiguous Finished sequence of chromosome of Saccharomonospora glauca K62.</title>
        <authorList>
            <consortium name="US DOE Joint Genome Institute"/>
            <person name="Lucas S."/>
            <person name="Han J."/>
            <person name="Lapidus A."/>
            <person name="Cheng J.-F."/>
            <person name="Goodwin L."/>
            <person name="Pitluck S."/>
            <person name="Peters L."/>
            <person name="Mikhailova N."/>
            <person name="Held B."/>
            <person name="Detter J.C."/>
            <person name="Han C."/>
            <person name="Tapia R."/>
            <person name="Land M."/>
            <person name="Hauser L."/>
            <person name="Kyrpides N."/>
            <person name="Ivanova N."/>
            <person name="Pagani I."/>
            <person name="Brambilla E.-M."/>
            <person name="Klenk H.-P."/>
            <person name="Woyke T."/>
        </authorList>
    </citation>
    <scope>NUCLEOTIDE SEQUENCE [LARGE SCALE GENOMIC DNA]</scope>
    <source>
        <strain evidence="2">K62</strain>
    </source>
</reference>
<dbReference type="eggNOG" id="COG3214">
    <property type="taxonomic scope" value="Bacteria"/>
</dbReference>
<dbReference type="PANTHER" id="PTHR30528">
    <property type="entry name" value="CYTOPLASMIC PROTEIN"/>
    <property type="match status" value="1"/>
</dbReference>
<protein>
    <recommendedName>
        <fullName evidence="3">Winged helix-turn-helix domain-containing protein</fullName>
    </recommendedName>
</protein>
<sequence length="398" mass="44772">MSPDAARRIALAAQGFADPRPGAEPGRRQLRRVLDRLRVIQLDSVNVVVRAHYAPLFARLGAYDRELIDAAAWTHSARRPRLLVECWAHEASLVPVEDWPLLHSGAKPRGWWRHYGRIADAEPGLVEDVLAVVKELGPVGAGTIERELTGPVARTPGTWWERSDVKKVCEWLFGIGVLTTGSRRGFERLYDLSERVLPPEVLHRTVDVRTAARQLVERAARAYGIATEPDLRDYYRLSPEVTRRAVADLVADGVLEPVRVETWRATAYRHVAARTPRRVAGRALLCPFDPLVWERKRTERLFGFRYRIEIYVPESRRVHGYYVFPFLLDGALVARVDLKADRAAGVLRVQGAFAEPGVERDRVASELLAELGVMASWLGLDEVGVGERGDLAAELRRL</sequence>
<dbReference type="Pfam" id="PF06224">
    <property type="entry name" value="AlkZ-like"/>
    <property type="match status" value="1"/>
</dbReference>
<name>I1D453_9PSEU</name>
<dbReference type="HOGENOM" id="CLU_043035_1_0_11"/>
<gene>
    <name evidence="1" type="ORF">SacglDRAFT_02842</name>
</gene>
<evidence type="ECO:0000313" key="1">
    <source>
        <dbReference type="EMBL" id="EIE99727.1"/>
    </source>
</evidence>
<proteinExistence type="predicted"/>
<dbReference type="STRING" id="928724.SacglDRAFT_02842"/>